<feature type="transmembrane region" description="Helical" evidence="1">
    <location>
        <begin position="708"/>
        <end position="726"/>
    </location>
</feature>
<organism evidence="3 4">
    <name type="scientific">Phocaeicola vulgatus</name>
    <name type="common">Bacteroides vulgatus</name>
    <dbReference type="NCBI Taxonomy" id="821"/>
    <lineage>
        <taxon>Bacteria</taxon>
        <taxon>Pseudomonadati</taxon>
        <taxon>Bacteroidota</taxon>
        <taxon>Bacteroidia</taxon>
        <taxon>Bacteroidales</taxon>
        <taxon>Bacteroidaceae</taxon>
        <taxon>Phocaeicola</taxon>
    </lineage>
</organism>
<protein>
    <recommendedName>
        <fullName evidence="2">Toxin VasX N-terminal region domain-containing protein</fullName>
    </recommendedName>
</protein>
<keyword evidence="1" id="KW-1133">Transmembrane helix</keyword>
<dbReference type="AlphaFoldDB" id="A0A6I0ZBX7"/>
<evidence type="ECO:0000313" key="3">
    <source>
        <dbReference type="EMBL" id="KAB6469748.1"/>
    </source>
</evidence>
<sequence>MKNNNIIATYTLKATGKGKEAAGNKLHVVDCVHLYLLRHIPYSSETSSYSIAPLKSVQEYDSVNGLPTLKQQRYSYIRNPLREGYVYVYIEKKNGQGIYQEYEVSQEGNLNNLVWSDADDSSISWHNPKREQARTYIPLKKEVDKKIWIAFSYIRWNREYAQNVLIDEGKRNKRMQVINCEECFNGNYTEEESFSIDDAAKSWQHSLYLNYMENNYDSRQKAFTARQNEKLRQAQVHIEENKTSGDFYVSVTDPLGVADILCTDIIFKFKELQTLLEKMRTGNFEDPYDQSELAALIDLGTIVYRMWDTKTSIFYKYSSHLNGELLKNVLQVEQRKAIREKINKIRCALYKVVCDNAYQQVIEDFLVEDTGIQLYGKSYLCSHINGVLSSPKSIDGFIDNSLDKMYTHSPEEPDIKGFVEKIIMGNENTGQLLGKEWNLDDIAKVSSLAISAGQTFDDIVSNLGKLTNAVEAKSLADIVIKLFRFTTKKGKHLVKFPECETPDNMKRKVDYSRLSASTMKGYGKAYTIDFSKVTDSNKQPLSIDSVLKNAPDELSINVDTALSRWEKTILNIGDEKWKKGIEKFVQSQWFIRGMAGLNIISLAIAIQKEKKNNKDYVDIIAYFLGTAFFSIKYIEQTKTLKNVIPSQIMKKVGTIGAAAGVFSAASSIIDSISLFNEDQNCAAFLSLTSGISGGGATVLSLYGISGGAIIALVSISFVSAILAELIQKNDLQLLLENCAYGEKTKIKSKSGIELLQTSRKKCLQVKSNRLKYIHCQQWVLNQLTTLDQGIISAHLRFYFEYNPRPVGGNQVVFESTFLDYITISLHLLNMPLVQGKADFNIIHFDKEGNSTNLSDYLDVFEDNVTVDAEKGLVIAKFNIKKEYKTNYRKYFTKDGQIKVMVRTTHTMMNGKSINTPADINGDEQCASFYFSCNNTCDFTQVHSNGLTTYFADSNPPLENSRLFYKQILIKSEVENWVK</sequence>
<reference evidence="3 4" key="1">
    <citation type="journal article" date="2019" name="Nat. Med.">
        <title>A library of human gut bacterial isolates paired with longitudinal multiomics data enables mechanistic microbiome research.</title>
        <authorList>
            <person name="Poyet M."/>
            <person name="Groussin M."/>
            <person name="Gibbons S.M."/>
            <person name="Avila-Pacheco J."/>
            <person name="Jiang X."/>
            <person name="Kearney S.M."/>
            <person name="Perrotta A.R."/>
            <person name="Berdy B."/>
            <person name="Zhao S."/>
            <person name="Lieberman T.D."/>
            <person name="Swanson P.K."/>
            <person name="Smith M."/>
            <person name="Roesemann S."/>
            <person name="Alexander J.E."/>
            <person name="Rich S.A."/>
            <person name="Livny J."/>
            <person name="Vlamakis H."/>
            <person name="Clish C."/>
            <person name="Bullock K."/>
            <person name="Deik A."/>
            <person name="Scott J."/>
            <person name="Pierce K.A."/>
            <person name="Xavier R.J."/>
            <person name="Alm E.J."/>
        </authorList>
    </citation>
    <scope>NUCLEOTIDE SEQUENCE [LARGE SCALE GENOMIC DNA]</scope>
    <source>
        <strain evidence="3 4">BIOML-A140</strain>
    </source>
</reference>
<dbReference type="EMBL" id="WDBY01000092">
    <property type="protein sequence ID" value="KAB6469748.1"/>
    <property type="molecule type" value="Genomic_DNA"/>
</dbReference>
<evidence type="ECO:0000259" key="2">
    <source>
        <dbReference type="Pfam" id="PF20249"/>
    </source>
</evidence>
<feature type="domain" description="Toxin VasX N-terminal region" evidence="2">
    <location>
        <begin position="63"/>
        <end position="182"/>
    </location>
</feature>
<evidence type="ECO:0000256" key="1">
    <source>
        <dbReference type="SAM" id="Phobius"/>
    </source>
</evidence>
<feature type="transmembrane region" description="Helical" evidence="1">
    <location>
        <begin position="589"/>
        <end position="607"/>
    </location>
</feature>
<dbReference type="CDD" id="cd20707">
    <property type="entry name" value="MIX_III"/>
    <property type="match status" value="1"/>
</dbReference>
<dbReference type="InterPro" id="IPR046864">
    <property type="entry name" value="VasX_N"/>
</dbReference>
<proteinExistence type="predicted"/>
<evidence type="ECO:0000313" key="4">
    <source>
        <dbReference type="Proteomes" id="UP000468344"/>
    </source>
</evidence>
<comment type="caution">
    <text evidence="3">The sequence shown here is derived from an EMBL/GenBank/DDBJ whole genome shotgun (WGS) entry which is preliminary data.</text>
</comment>
<gene>
    <name evidence="3" type="ORF">GAZ06_23555</name>
</gene>
<keyword evidence="1" id="KW-0472">Membrane</keyword>
<dbReference type="Pfam" id="PF20249">
    <property type="entry name" value="VasX_N"/>
    <property type="match status" value="1"/>
</dbReference>
<keyword evidence="1" id="KW-0812">Transmembrane</keyword>
<name>A0A6I0ZBX7_PHOVU</name>
<dbReference type="Proteomes" id="UP000468344">
    <property type="component" value="Unassembled WGS sequence"/>
</dbReference>
<accession>A0A6I0ZBX7</accession>